<dbReference type="InterPro" id="IPR009945">
    <property type="entry name" value="ATPase_inh_sub_z"/>
</dbReference>
<dbReference type="RefSeq" id="WP_066604791.1">
    <property type="nucleotide sequence ID" value="NZ_FORY01000011.1"/>
</dbReference>
<evidence type="ECO:0008006" key="3">
    <source>
        <dbReference type="Google" id="ProtNLM"/>
    </source>
</evidence>
<dbReference type="PIRSF" id="PIRSF031780">
    <property type="entry name" value="UCP031780"/>
    <property type="match status" value="1"/>
</dbReference>
<reference evidence="1 2" key="1">
    <citation type="submission" date="2016-10" db="EMBL/GenBank/DDBJ databases">
        <authorList>
            <person name="de Groot N.N."/>
        </authorList>
    </citation>
    <scope>NUCLEOTIDE SEQUENCE [LARGE SCALE GENOMIC DNA]</scope>
    <source>
        <strain evidence="1 2">CGMCC 1.8891</strain>
    </source>
</reference>
<gene>
    <name evidence="1" type="ORF">SAMN04488138_111114</name>
</gene>
<dbReference type="Proteomes" id="UP000183299">
    <property type="component" value="Unassembled WGS sequence"/>
</dbReference>
<keyword evidence="2" id="KW-1185">Reference proteome</keyword>
<dbReference type="STRING" id="576117.SAMN04488138_111114"/>
<evidence type="ECO:0000313" key="1">
    <source>
        <dbReference type="EMBL" id="SFJ82806.1"/>
    </source>
</evidence>
<dbReference type="Pfam" id="PF07345">
    <property type="entry name" value="ATPaseInh_sub_z"/>
    <property type="match status" value="1"/>
</dbReference>
<evidence type="ECO:0000313" key="2">
    <source>
        <dbReference type="Proteomes" id="UP000183299"/>
    </source>
</evidence>
<dbReference type="InterPro" id="IPR038293">
    <property type="entry name" value="ATPase_inh_sub_z_sf"/>
</dbReference>
<dbReference type="Gene3D" id="1.10.790.20">
    <property type="entry name" value="Domain of unknown function DUF1476"/>
    <property type="match status" value="1"/>
</dbReference>
<dbReference type="AlphaFoldDB" id="A0A1I3ULR3"/>
<sequence>MTTFDERESAFENKYAHDAEAQFRMEARANKKLAIWAADKLGKSTGELDDYIKDVMRADMKEAGFEDVLAKVSDDLGDSVSLAQLRELYTGFLSEAKAELAES</sequence>
<dbReference type="OrthoDB" id="9810387at2"/>
<organism evidence="1 2">
    <name type="scientific">Celeribacter halophilus</name>
    <dbReference type="NCBI Taxonomy" id="576117"/>
    <lineage>
        <taxon>Bacteria</taxon>
        <taxon>Pseudomonadati</taxon>
        <taxon>Pseudomonadota</taxon>
        <taxon>Alphaproteobacteria</taxon>
        <taxon>Rhodobacterales</taxon>
        <taxon>Roseobacteraceae</taxon>
        <taxon>Celeribacter</taxon>
    </lineage>
</organism>
<proteinExistence type="predicted"/>
<dbReference type="EMBL" id="FORY01000011">
    <property type="protein sequence ID" value="SFJ82806.1"/>
    <property type="molecule type" value="Genomic_DNA"/>
</dbReference>
<protein>
    <recommendedName>
        <fullName evidence="3">DUF1476 domain-containing protein</fullName>
    </recommendedName>
</protein>
<name>A0A1I3ULR3_9RHOB</name>
<dbReference type="GeneID" id="98665816"/>
<accession>A0A1I3ULR3</accession>